<evidence type="ECO:0000256" key="1">
    <source>
        <dbReference type="SAM" id="MobiDB-lite"/>
    </source>
</evidence>
<evidence type="ECO:0000313" key="3">
    <source>
        <dbReference type="Proteomes" id="UP001642484"/>
    </source>
</evidence>
<keyword evidence="3" id="KW-1185">Reference proteome</keyword>
<feature type="compositionally biased region" description="Basic and acidic residues" evidence="1">
    <location>
        <begin position="136"/>
        <end position="158"/>
    </location>
</feature>
<sequence>MVMHVELNRADGSLTVEAKSLGGEDQAVNKELSQLFNRRRGRLHFCASDPCLDEEMGDIHVKEFRWYSLEGYASYLTASALRPARKWAEDPTLPATGEVVEPGVAPPGSVPGEPARGGEVKRASALREARKKPKSRPADADRQGRSSKATEAREEKEVTASARAKQKARHDKGKGDGVKPSDPGAIAPEKVEKLREELKRSKAKMLGGTPPDPPPDGGDSGEDGESGSGSSNSESGGDSSSAQATSKTLNSGTLMARAVRSTSASRAIKDGTTASYHEQLALRAAGAADKGHHSGGGSRALKKRSRSCSENTETSDGEMAMEAPLRKKSQKTPGSVLNMLLEHIAAQLQQNAEVDTPATGHRDITSGVKVTTYLALSIKPHFQHRPKELRELRMLATSLDLLRQGHLARLGDVLAGRLVAIHQSLLDSSWTAARHLEVMPMLEGSALSDSILLAARKHGREVTKAQDPSALWVPQRGKGKFKKGAGWYSDQTEEETHWWQPKGKSKKSKGRGKKNEDKEKDRPDVQQLAHAELIKTQMHGATNSGLEIFTEAFVGTDTLGVLGCSIAWLLVHVEFSESQSFTDSVRQTVFECCSTPQVGLRRGSIYPISLGELKGLKVALQESQLLQVQEPRFWERWQHRAWQFCALAGLNGTRGRLQPLALGPVNKMQGRAVASTGQSVCRFLHLGGSHSGEIERIRHELKGVRLSYTGEEMSVKLPSITAWLGITTEPGESLGLCMASAFYLFRLPSAWHRDWLLEFPMAKEIHLWVKRTIENVSSMDREAAEEISHLFHTLPYELDCSDSASWWNWVPVFRSPVRFAGSSSSRLGQKGVLFAVIYGAVCANGSNGSQPHPVSLWPLDEKEPEVKAQALCQAIRQAAGTCQTC</sequence>
<feature type="compositionally biased region" description="Basic and acidic residues" evidence="1">
    <location>
        <begin position="513"/>
        <end position="524"/>
    </location>
</feature>
<dbReference type="EMBL" id="CAXAMN010014225">
    <property type="protein sequence ID" value="CAK9042820.1"/>
    <property type="molecule type" value="Genomic_DNA"/>
</dbReference>
<feature type="compositionally biased region" description="Basic residues" evidence="1">
    <location>
        <begin position="503"/>
        <end position="512"/>
    </location>
</feature>
<dbReference type="Proteomes" id="UP001642484">
    <property type="component" value="Unassembled WGS sequence"/>
</dbReference>
<protein>
    <submittedName>
        <fullName evidence="2">Uncharacterized protein</fullName>
    </submittedName>
</protein>
<feature type="compositionally biased region" description="Low complexity" evidence="1">
    <location>
        <begin position="228"/>
        <end position="241"/>
    </location>
</feature>
<accession>A0ABP0LUD4</accession>
<feature type="region of interest" description="Disordered" evidence="1">
    <location>
        <begin position="464"/>
        <end position="526"/>
    </location>
</feature>
<feature type="compositionally biased region" description="Low complexity" evidence="1">
    <location>
        <begin position="256"/>
        <end position="266"/>
    </location>
</feature>
<evidence type="ECO:0000313" key="2">
    <source>
        <dbReference type="EMBL" id="CAK9042820.1"/>
    </source>
</evidence>
<feature type="compositionally biased region" description="Polar residues" evidence="1">
    <location>
        <begin position="242"/>
        <end position="253"/>
    </location>
</feature>
<feature type="compositionally biased region" description="Basic and acidic residues" evidence="1">
    <location>
        <begin position="116"/>
        <end position="128"/>
    </location>
</feature>
<comment type="caution">
    <text evidence="2">The sequence shown here is derived from an EMBL/GenBank/DDBJ whole genome shotgun (WGS) entry which is preliminary data.</text>
</comment>
<organism evidence="2 3">
    <name type="scientific">Durusdinium trenchii</name>
    <dbReference type="NCBI Taxonomy" id="1381693"/>
    <lineage>
        <taxon>Eukaryota</taxon>
        <taxon>Sar</taxon>
        <taxon>Alveolata</taxon>
        <taxon>Dinophyceae</taxon>
        <taxon>Suessiales</taxon>
        <taxon>Symbiodiniaceae</taxon>
        <taxon>Durusdinium</taxon>
    </lineage>
</organism>
<name>A0ABP0LUD4_9DINO</name>
<feature type="region of interest" description="Disordered" evidence="1">
    <location>
        <begin position="94"/>
        <end position="266"/>
    </location>
</feature>
<proteinExistence type="predicted"/>
<gene>
    <name evidence="2" type="ORF">CCMP2556_LOCUS22741</name>
</gene>
<feature type="compositionally biased region" description="Basic and acidic residues" evidence="1">
    <location>
        <begin position="189"/>
        <end position="200"/>
    </location>
</feature>
<reference evidence="2 3" key="1">
    <citation type="submission" date="2024-02" db="EMBL/GenBank/DDBJ databases">
        <authorList>
            <person name="Chen Y."/>
            <person name="Shah S."/>
            <person name="Dougan E. K."/>
            <person name="Thang M."/>
            <person name="Chan C."/>
        </authorList>
    </citation>
    <scope>NUCLEOTIDE SEQUENCE [LARGE SCALE GENOMIC DNA]</scope>
</reference>
<feature type="region of interest" description="Disordered" evidence="1">
    <location>
        <begin position="285"/>
        <end position="330"/>
    </location>
</feature>